<keyword evidence="2" id="KW-1185">Reference proteome</keyword>
<dbReference type="Proteomes" id="UP000315842">
    <property type="component" value="Unassembled WGS sequence"/>
</dbReference>
<dbReference type="AlphaFoldDB" id="A0A4Y3KEI6"/>
<evidence type="ECO:0000313" key="1">
    <source>
        <dbReference type="EMBL" id="GEA82363.1"/>
    </source>
</evidence>
<organism evidence="1 2">
    <name type="scientific">Cellulomonas uda</name>
    <dbReference type="NCBI Taxonomy" id="1714"/>
    <lineage>
        <taxon>Bacteria</taxon>
        <taxon>Bacillati</taxon>
        <taxon>Actinomycetota</taxon>
        <taxon>Actinomycetes</taxon>
        <taxon>Micrococcales</taxon>
        <taxon>Cellulomonadaceae</taxon>
        <taxon>Cellulomonas</taxon>
    </lineage>
</organism>
<proteinExistence type="predicted"/>
<evidence type="ECO:0000313" key="2">
    <source>
        <dbReference type="Proteomes" id="UP000315842"/>
    </source>
</evidence>
<gene>
    <name evidence="1" type="ORF">CUD01_28070</name>
</gene>
<dbReference type="EMBL" id="BJLP01000058">
    <property type="protein sequence ID" value="GEA82363.1"/>
    <property type="molecule type" value="Genomic_DNA"/>
</dbReference>
<name>A0A4Y3KEI6_CELUD</name>
<sequence>MALSGMWVASAAASRFVSERWAVASAAHRCGQPLPRVEPALDFAPLLEPFDASVDPAFDIAAFDGFPMIITPFRLGSDVFEGSQRV</sequence>
<accession>A0A4Y3KEI6</accession>
<reference evidence="1 2" key="1">
    <citation type="submission" date="2019-06" db="EMBL/GenBank/DDBJ databases">
        <title>Whole genome shotgun sequence of Cellulomonas uda NBRC 3747.</title>
        <authorList>
            <person name="Hosoyama A."/>
            <person name="Uohara A."/>
            <person name="Ohji S."/>
            <person name="Ichikawa N."/>
        </authorList>
    </citation>
    <scope>NUCLEOTIDE SEQUENCE [LARGE SCALE GENOMIC DNA]</scope>
    <source>
        <strain evidence="1 2">NBRC 3747</strain>
    </source>
</reference>
<comment type="caution">
    <text evidence="1">The sequence shown here is derived from an EMBL/GenBank/DDBJ whole genome shotgun (WGS) entry which is preliminary data.</text>
</comment>
<protein>
    <submittedName>
        <fullName evidence="1">Uncharacterized protein</fullName>
    </submittedName>
</protein>